<gene>
    <name evidence="1" type="ORF">J5U18_13285</name>
</gene>
<keyword evidence="2" id="KW-1185">Reference proteome</keyword>
<dbReference type="RefSeq" id="WP_353548025.1">
    <property type="nucleotide sequence ID" value="NZ_JAGKSB010000021.1"/>
</dbReference>
<dbReference type="EMBL" id="JAGKSB010000021">
    <property type="protein sequence ID" value="MBP3944511.1"/>
    <property type="molecule type" value="Genomic_DNA"/>
</dbReference>
<protein>
    <submittedName>
        <fullName evidence="1">Uncharacterized protein</fullName>
    </submittedName>
</protein>
<accession>A0A8T4HIP5</accession>
<dbReference type="Proteomes" id="UP000679691">
    <property type="component" value="Unassembled WGS sequence"/>
</dbReference>
<sequence length="187" mass="21800">MKENFLKVEFWKLSLKAAFQGIPVFKKNADVILTNELRYAFTEGLFDFIDDEILPFYRFTISEEQHLKNVAKLLAYINCGMFSNIIDDGVSYGVVQRLLNQYLKYLWAASIIECVLHFPVDNKIQDILQMGKSAMPWSKISTEQEYMRIINHSKEKLSDSRFCENMASEINNIVELELFHSNVSVCY</sequence>
<evidence type="ECO:0000313" key="2">
    <source>
        <dbReference type="Proteomes" id="UP000679691"/>
    </source>
</evidence>
<proteinExistence type="predicted"/>
<comment type="caution">
    <text evidence="1">The sequence shown here is derived from an EMBL/GenBank/DDBJ whole genome shotgun (WGS) entry which is preliminary data.</text>
</comment>
<reference evidence="1" key="1">
    <citation type="submission" date="2021-03" db="EMBL/GenBank/DDBJ databases">
        <authorList>
            <person name="Lu T."/>
            <person name="Wang Q."/>
            <person name="Han X."/>
        </authorList>
    </citation>
    <scope>NUCLEOTIDE SEQUENCE</scope>
    <source>
        <strain evidence="1">WQ 2009</strain>
    </source>
</reference>
<name>A0A8T4HIP5_9SPHI</name>
<organism evidence="1 2">
    <name type="scientific">Rhinopithecimicrobium faecis</name>
    <dbReference type="NCBI Taxonomy" id="2820698"/>
    <lineage>
        <taxon>Bacteria</taxon>
        <taxon>Pseudomonadati</taxon>
        <taxon>Bacteroidota</taxon>
        <taxon>Sphingobacteriia</taxon>
        <taxon>Sphingobacteriales</taxon>
        <taxon>Sphingobacteriaceae</taxon>
        <taxon>Rhinopithecimicrobium</taxon>
    </lineage>
</organism>
<dbReference type="AlphaFoldDB" id="A0A8T4HIP5"/>
<evidence type="ECO:0000313" key="1">
    <source>
        <dbReference type="EMBL" id="MBP3944511.1"/>
    </source>
</evidence>